<protein>
    <submittedName>
        <fullName evidence="2">Uncharacterized protein</fullName>
    </submittedName>
</protein>
<gene>
    <name evidence="2" type="ORF">GWO12_02515</name>
</gene>
<feature type="chain" id="PRO_5041995072" evidence="1">
    <location>
        <begin position="22"/>
        <end position="394"/>
    </location>
</feature>
<organism evidence="2 3">
    <name type="scientific">Candidatus Kutchimonas denitrificans</name>
    <dbReference type="NCBI Taxonomy" id="3056748"/>
    <lineage>
        <taxon>Bacteria</taxon>
        <taxon>Pseudomonadati</taxon>
        <taxon>Gemmatimonadota</taxon>
        <taxon>Gemmatimonadia</taxon>
        <taxon>Candidatus Palauibacterales</taxon>
        <taxon>Candidatus Palauibacteraceae</taxon>
        <taxon>Candidatus Kutchimonas</taxon>
    </lineage>
</organism>
<comment type="caution">
    <text evidence="2">The sequence shown here is derived from an EMBL/GenBank/DDBJ whole genome shotgun (WGS) entry which is preliminary data.</text>
</comment>
<dbReference type="AlphaFoldDB" id="A0AAE5CB28"/>
<keyword evidence="1" id="KW-0732">Signal</keyword>
<dbReference type="EMBL" id="JAACAK010000018">
    <property type="protein sequence ID" value="NIR73980.1"/>
    <property type="molecule type" value="Genomic_DNA"/>
</dbReference>
<reference evidence="2 3" key="1">
    <citation type="submission" date="2020-01" db="EMBL/GenBank/DDBJ databases">
        <title>Genomes assembled from Gulf of Kutch pelagic sediment metagenomes.</title>
        <authorList>
            <person name="Chandrashekar M."/>
            <person name="Mahajan M.S."/>
            <person name="Dave K.J."/>
            <person name="Vatsa P."/>
            <person name="Nathani N.M."/>
        </authorList>
    </citation>
    <scope>NUCLEOTIDE SEQUENCE [LARGE SCALE GENOMIC DNA]</scope>
    <source>
        <strain evidence="2">KS3-K002</strain>
    </source>
</reference>
<sequence length="394" mass="42732">MRRAAAFALFVVLGGARALHAQLPEIRGYYLNVPTWSDSTAFATGGFGDLNRLRLMTGIRHADFALDVAYEQLLGLTQRAGGNPVAVFGGVVPGGGEWLPLEWTIESSDHVSWRHRFDRVSLSWTPGRTARAVAGRQAISWATTLYLTPADPFVPFDPSDPFREYRAGVDAIRLQLFPGPLSDIDLVVRVAEYSIGRTVTALARGRTVWRSWELSGWLGVLHDEAALAVGATGALGGVAVRGEAELRESGDDLVFRGTVGLDGRAQAFDRDLYYVFEYQRDGFGAAGPEELTRVVASDAFARGELQVLGRDELMAQGSYQLHPLWTLTLLALTNLDDPSLLLTPGVSHSLTDELTASGGLFLGFGADTPTRDVPLPSEYGLVPAFVYLSVTVFF</sequence>
<evidence type="ECO:0000256" key="1">
    <source>
        <dbReference type="SAM" id="SignalP"/>
    </source>
</evidence>
<proteinExistence type="predicted"/>
<name>A0AAE5CB28_9BACT</name>
<evidence type="ECO:0000313" key="3">
    <source>
        <dbReference type="Proteomes" id="UP000702544"/>
    </source>
</evidence>
<accession>A0AAE5CB28</accession>
<feature type="signal peptide" evidence="1">
    <location>
        <begin position="1"/>
        <end position="21"/>
    </location>
</feature>
<evidence type="ECO:0000313" key="2">
    <source>
        <dbReference type="EMBL" id="NIR73980.1"/>
    </source>
</evidence>
<dbReference type="Proteomes" id="UP000702544">
    <property type="component" value="Unassembled WGS sequence"/>
</dbReference>